<protein>
    <recommendedName>
        <fullName evidence="4">Sucrose phosphatase-like domain-containing protein</fullName>
    </recommendedName>
</protein>
<keyword evidence="1" id="KW-0479">Metal-binding</keyword>
<dbReference type="SUPFAM" id="SSF56784">
    <property type="entry name" value="HAD-like"/>
    <property type="match status" value="1"/>
</dbReference>
<keyword evidence="3" id="KW-1185">Reference proteome</keyword>
<comment type="caution">
    <text evidence="2">The sequence shown here is derived from an EMBL/GenBank/DDBJ whole genome shotgun (WGS) entry which is preliminary data.</text>
</comment>
<evidence type="ECO:0000256" key="1">
    <source>
        <dbReference type="ARBA" id="ARBA00022723"/>
    </source>
</evidence>
<dbReference type="PIRSF" id="PIRSF030802">
    <property type="entry name" value="UCP030802"/>
    <property type="match status" value="1"/>
</dbReference>
<dbReference type="Proteomes" id="UP001271640">
    <property type="component" value="Unassembled WGS sequence"/>
</dbReference>
<dbReference type="InterPro" id="IPR024197">
    <property type="entry name" value="TPP-like"/>
</dbReference>
<organism evidence="2 3">
    <name type="scientific">Xenorhabdus littoralis</name>
    <dbReference type="NCBI Taxonomy" id="2582835"/>
    <lineage>
        <taxon>Bacteria</taxon>
        <taxon>Pseudomonadati</taxon>
        <taxon>Pseudomonadota</taxon>
        <taxon>Gammaproteobacteria</taxon>
        <taxon>Enterobacterales</taxon>
        <taxon>Morganellaceae</taxon>
        <taxon>Xenorhabdus</taxon>
    </lineage>
</organism>
<dbReference type="EMBL" id="VCDP01000109">
    <property type="protein sequence ID" value="MDX8000993.1"/>
    <property type="molecule type" value="Genomic_DNA"/>
</dbReference>
<dbReference type="InterPro" id="IPR023214">
    <property type="entry name" value="HAD_sf"/>
</dbReference>
<accession>A0ABU4SQR9</accession>
<dbReference type="InterPro" id="IPR036412">
    <property type="entry name" value="HAD-like_sf"/>
</dbReference>
<evidence type="ECO:0000313" key="2">
    <source>
        <dbReference type="EMBL" id="MDX8000993.1"/>
    </source>
</evidence>
<dbReference type="RefSeq" id="WP_319927687.1">
    <property type="nucleotide sequence ID" value="NZ_VCDP01000109.1"/>
</dbReference>
<sequence length="268" mass="30684">MIKPVFLTDLDDTLFQSRRKMGNTSDVSSLRVGALDRKNLPHSHMTEEQSILVDWLLAHAEVIPVTARNTEQLSRVQLPFHSWQIVSHGAVILTPEGLVDEYWQSHMLAELALYRDQLRALEALSNRLIASHGIDSHGIDARVRLDYEYGDIPVFLIIKHRNHDRLNELDILAEALIQESDFPLHQNFYIHKNNNNLTLLPKCVDKGLATRHLLQRLRAERGVFPVIGLGDSLSDYRFMQLCNWFGMPQHSQFTDTLMTALFGVVSNE</sequence>
<evidence type="ECO:0008006" key="4">
    <source>
        <dbReference type="Google" id="ProtNLM"/>
    </source>
</evidence>
<gene>
    <name evidence="2" type="ORF">FE394_17795</name>
</gene>
<proteinExistence type="predicted"/>
<dbReference type="Gene3D" id="3.40.50.1000">
    <property type="entry name" value="HAD superfamily/HAD-like"/>
    <property type="match status" value="1"/>
</dbReference>
<evidence type="ECO:0000313" key="3">
    <source>
        <dbReference type="Proteomes" id="UP001271640"/>
    </source>
</evidence>
<name>A0ABU4SQR9_9GAMM</name>
<reference evidence="3" key="1">
    <citation type="journal article" date="2024" name="Toxins">
        <title>Genome Sequence Analysis of Native Xenorhabdus Strains Isolated from Entomopathogenic Nematodes in Argentina.</title>
        <authorList>
            <person name="Palma L."/>
            <person name="Frizzo L."/>
            <person name="Kaiser S."/>
            <person name="Berry C."/>
            <person name="Caballero P."/>
            <person name="Bode H.B."/>
            <person name="Del Valle E.E."/>
        </authorList>
    </citation>
    <scope>NUCLEOTIDE SEQUENCE [LARGE SCALE GENOMIC DNA]</scope>
    <source>
        <strain evidence="3">Reich</strain>
    </source>
</reference>